<dbReference type="Proteomes" id="UP000290365">
    <property type="component" value="Chromosome"/>
</dbReference>
<organism evidence="1 2">
    <name type="scientific">Ktedonosporobacter rubrisoli</name>
    <dbReference type="NCBI Taxonomy" id="2509675"/>
    <lineage>
        <taxon>Bacteria</taxon>
        <taxon>Bacillati</taxon>
        <taxon>Chloroflexota</taxon>
        <taxon>Ktedonobacteria</taxon>
        <taxon>Ktedonobacterales</taxon>
        <taxon>Ktedonosporobacteraceae</taxon>
        <taxon>Ktedonosporobacter</taxon>
    </lineage>
</organism>
<evidence type="ECO:0008006" key="3">
    <source>
        <dbReference type="Google" id="ProtNLM"/>
    </source>
</evidence>
<evidence type="ECO:0000313" key="1">
    <source>
        <dbReference type="EMBL" id="QBD77812.1"/>
    </source>
</evidence>
<name>A0A4P6JRI0_KTERU</name>
<dbReference type="AlphaFoldDB" id="A0A4P6JRI0"/>
<dbReference type="RefSeq" id="WP_129888865.1">
    <property type="nucleotide sequence ID" value="NZ_CP035758.1"/>
</dbReference>
<accession>A0A4P6JRI0</accession>
<reference evidence="1 2" key="1">
    <citation type="submission" date="2019-01" db="EMBL/GenBank/DDBJ databases">
        <title>Ktedonosporobacter rubrisoli SCAWS-G2.</title>
        <authorList>
            <person name="Huang Y."/>
            <person name="Yan B."/>
        </authorList>
    </citation>
    <scope>NUCLEOTIDE SEQUENCE [LARGE SCALE GENOMIC DNA]</scope>
    <source>
        <strain evidence="1 2">SCAWS-G2</strain>
    </source>
</reference>
<evidence type="ECO:0000313" key="2">
    <source>
        <dbReference type="Proteomes" id="UP000290365"/>
    </source>
</evidence>
<dbReference type="EMBL" id="CP035758">
    <property type="protein sequence ID" value="QBD77812.1"/>
    <property type="molecule type" value="Genomic_DNA"/>
</dbReference>
<sequence length="82" mass="9629">MPEEQEEYITIQAAAETIGVKRASLYYYINMLRIDTHQFLFDNHAYLKKEDVELIREAKSTPWKLGLVKQKRGRKKKAQGSN</sequence>
<protein>
    <recommendedName>
        <fullName evidence="3">DNA-binding protein</fullName>
    </recommendedName>
</protein>
<dbReference type="KEGG" id="kbs:EPA93_18155"/>
<keyword evidence="2" id="KW-1185">Reference proteome</keyword>
<gene>
    <name evidence="1" type="ORF">EPA93_18155</name>
</gene>
<proteinExistence type="predicted"/>